<organism evidence="1 2">
    <name type="scientific">Pleurodeles waltl</name>
    <name type="common">Iberian ribbed newt</name>
    <dbReference type="NCBI Taxonomy" id="8319"/>
    <lineage>
        <taxon>Eukaryota</taxon>
        <taxon>Metazoa</taxon>
        <taxon>Chordata</taxon>
        <taxon>Craniata</taxon>
        <taxon>Vertebrata</taxon>
        <taxon>Euteleostomi</taxon>
        <taxon>Amphibia</taxon>
        <taxon>Batrachia</taxon>
        <taxon>Caudata</taxon>
        <taxon>Salamandroidea</taxon>
        <taxon>Salamandridae</taxon>
        <taxon>Pleurodelinae</taxon>
        <taxon>Pleurodeles</taxon>
    </lineage>
</organism>
<dbReference type="EMBL" id="JANPWB010000010">
    <property type="protein sequence ID" value="KAJ1146982.1"/>
    <property type="molecule type" value="Genomic_DNA"/>
</dbReference>
<comment type="caution">
    <text evidence="1">The sequence shown here is derived from an EMBL/GenBank/DDBJ whole genome shotgun (WGS) entry which is preliminary data.</text>
</comment>
<dbReference type="AlphaFoldDB" id="A0AAV7R2K7"/>
<protein>
    <submittedName>
        <fullName evidence="1">Uncharacterized protein</fullName>
    </submittedName>
</protein>
<keyword evidence="2" id="KW-1185">Reference proteome</keyword>
<dbReference type="Proteomes" id="UP001066276">
    <property type="component" value="Chromosome 6"/>
</dbReference>
<proteinExistence type="predicted"/>
<evidence type="ECO:0000313" key="1">
    <source>
        <dbReference type="EMBL" id="KAJ1146982.1"/>
    </source>
</evidence>
<sequence>MDRGRYFYVYEASSVLVFNPSPLCDSIFIVYDHVTRITDILTLLMLRCDDSHHVIFPLLSANSHSLLDWSDRCSDHDSAMGNKRAAGTSEALISHLVDRVLVANALFRDRAPIGSVDGILPPTAPRPRGRQKNDCTWPPIEGGFNDAFFLSVTDIKNQLHRLRLGLKPGFIDCALDLNLASLLHLGFKPGFIDCALGLNPASLLCLGLKPGFIDWALDLNPASLTVPWA</sequence>
<accession>A0AAV7R2K7</accession>
<evidence type="ECO:0000313" key="2">
    <source>
        <dbReference type="Proteomes" id="UP001066276"/>
    </source>
</evidence>
<name>A0AAV7R2K7_PLEWA</name>
<gene>
    <name evidence="1" type="ORF">NDU88_013233</name>
</gene>
<reference evidence="1" key="1">
    <citation type="journal article" date="2022" name="bioRxiv">
        <title>Sequencing and chromosome-scale assembly of the giantPleurodeles waltlgenome.</title>
        <authorList>
            <person name="Brown T."/>
            <person name="Elewa A."/>
            <person name="Iarovenko S."/>
            <person name="Subramanian E."/>
            <person name="Araus A.J."/>
            <person name="Petzold A."/>
            <person name="Susuki M."/>
            <person name="Suzuki K.-i.T."/>
            <person name="Hayashi T."/>
            <person name="Toyoda A."/>
            <person name="Oliveira C."/>
            <person name="Osipova E."/>
            <person name="Leigh N.D."/>
            <person name="Simon A."/>
            <person name="Yun M.H."/>
        </authorList>
    </citation>
    <scope>NUCLEOTIDE SEQUENCE</scope>
    <source>
        <strain evidence="1">20211129_DDA</strain>
        <tissue evidence="1">Liver</tissue>
    </source>
</reference>